<protein>
    <recommendedName>
        <fullName evidence="2">TGFBR3/Endoglin-like N-terminal domain-containing protein</fullName>
    </recommendedName>
</protein>
<accession>A0A8C9ZXK5</accession>
<reference evidence="3" key="1">
    <citation type="submission" date="2025-08" db="UniProtKB">
        <authorList>
            <consortium name="Ensembl"/>
        </authorList>
    </citation>
    <scope>IDENTIFICATION</scope>
</reference>
<keyword evidence="1" id="KW-0325">Glycoprotein</keyword>
<dbReference type="Pfam" id="PF26060">
    <property type="entry name" value="TGFBR3_N"/>
    <property type="match status" value="1"/>
</dbReference>
<reference evidence="3" key="2">
    <citation type="submission" date="2025-09" db="UniProtKB">
        <authorList>
            <consortium name="Ensembl"/>
        </authorList>
    </citation>
    <scope>IDENTIFICATION</scope>
</reference>
<dbReference type="Ensembl" id="ENSSLUT00000049076.1">
    <property type="protein sequence ID" value="ENSSLUP00000047628.1"/>
    <property type="gene ID" value="ENSSLUG00000020921.1"/>
</dbReference>
<organism evidence="3 4">
    <name type="scientific">Sander lucioperca</name>
    <name type="common">Pike-perch</name>
    <name type="synonym">Perca lucioperca</name>
    <dbReference type="NCBI Taxonomy" id="283035"/>
    <lineage>
        <taxon>Eukaryota</taxon>
        <taxon>Metazoa</taxon>
        <taxon>Chordata</taxon>
        <taxon>Craniata</taxon>
        <taxon>Vertebrata</taxon>
        <taxon>Euteleostomi</taxon>
        <taxon>Actinopterygii</taxon>
        <taxon>Neopterygii</taxon>
        <taxon>Teleostei</taxon>
        <taxon>Neoteleostei</taxon>
        <taxon>Acanthomorphata</taxon>
        <taxon>Eupercaria</taxon>
        <taxon>Perciformes</taxon>
        <taxon>Percoidei</taxon>
        <taxon>Percidae</taxon>
        <taxon>Luciopercinae</taxon>
        <taxon>Sander</taxon>
    </lineage>
</organism>
<feature type="domain" description="TGFBR3/Endoglin-like N-terminal" evidence="2">
    <location>
        <begin position="190"/>
        <end position="264"/>
    </location>
</feature>
<evidence type="ECO:0000256" key="1">
    <source>
        <dbReference type="ARBA" id="ARBA00023180"/>
    </source>
</evidence>
<dbReference type="Proteomes" id="UP000694568">
    <property type="component" value="Unplaced"/>
</dbReference>
<evidence type="ECO:0000313" key="4">
    <source>
        <dbReference type="Proteomes" id="UP000694568"/>
    </source>
</evidence>
<dbReference type="InterPro" id="IPR058899">
    <property type="entry name" value="TGFBR3/Endoglin-like_N"/>
</dbReference>
<dbReference type="AlphaFoldDB" id="A0A8C9ZXK5"/>
<proteinExistence type="predicted"/>
<sequence>KSITQHFIPAWSRICCSSSAQGVAVRCSVAPVGALHPVHGLLERFEAGPGCAARERGNKETHVIAVRRVTNSPENKVTVLLNPLVSASDVESRADFDQLTQRLKAGHIQKPYLTLNSMDGFFQSLYSCGSTRDTLQVQVRQIVEKDLAKPSSLLPVALSLYMTDPTLPAVCQLQSMFLSPNYMTSELQPQEVQGCADASAGGISPEVHVLKLHSAGSGSLQVEVIISLVPLVASKMQTVVLILSSSVPINWAIVAPGVRGHVSVHVRAPSLLCI</sequence>
<evidence type="ECO:0000313" key="3">
    <source>
        <dbReference type="Ensembl" id="ENSSLUP00000047628.1"/>
    </source>
</evidence>
<evidence type="ECO:0000259" key="2">
    <source>
        <dbReference type="Pfam" id="PF26060"/>
    </source>
</evidence>
<keyword evidence="4" id="KW-1185">Reference proteome</keyword>
<dbReference type="GeneTree" id="ENSGT00940000177829"/>
<name>A0A8C9ZXK5_SANLU</name>